<proteinExistence type="predicted"/>
<accession>A0A7W6AKA7</accession>
<reference evidence="1 2" key="1">
    <citation type="submission" date="2020-08" db="EMBL/GenBank/DDBJ databases">
        <title>Genomic Encyclopedia of Type Strains, Phase IV (KMG-IV): sequencing the most valuable type-strain genomes for metagenomic binning, comparative biology and taxonomic classification.</title>
        <authorList>
            <person name="Goeker M."/>
        </authorList>
    </citation>
    <scope>NUCLEOTIDE SEQUENCE [LARGE SCALE GENOMIC DNA]</scope>
    <source>
        <strain evidence="1 2">DSM 24105</strain>
    </source>
</reference>
<evidence type="ECO:0000313" key="2">
    <source>
        <dbReference type="Proteomes" id="UP000517759"/>
    </source>
</evidence>
<dbReference type="EMBL" id="JACIDN010000003">
    <property type="protein sequence ID" value="MBB3902729.1"/>
    <property type="molecule type" value="Genomic_DNA"/>
</dbReference>
<gene>
    <name evidence="1" type="ORF">GGR33_002224</name>
</gene>
<dbReference type="Proteomes" id="UP000517759">
    <property type="component" value="Unassembled WGS sequence"/>
</dbReference>
<protein>
    <submittedName>
        <fullName evidence="1">Uncharacterized protein</fullName>
    </submittedName>
</protein>
<evidence type="ECO:0000313" key="1">
    <source>
        <dbReference type="EMBL" id="MBB3902729.1"/>
    </source>
</evidence>
<dbReference type="RefSeq" id="WP_281381143.1">
    <property type="nucleotide sequence ID" value="NZ_JACIDN010000003.1"/>
</dbReference>
<sequence length="43" mass="4698">MSDRVDMPVRQERIALDNAGKCPLGKEAELAADEVSEKIAGFH</sequence>
<comment type="caution">
    <text evidence="1">The sequence shown here is derived from an EMBL/GenBank/DDBJ whole genome shotgun (WGS) entry which is preliminary data.</text>
</comment>
<name>A0A7W6AKA7_9HYPH</name>
<dbReference type="AlphaFoldDB" id="A0A7W6AKA7"/>
<organism evidence="1 2">
    <name type="scientific">Methylobacterium brachythecii</name>
    <dbReference type="NCBI Taxonomy" id="1176177"/>
    <lineage>
        <taxon>Bacteria</taxon>
        <taxon>Pseudomonadati</taxon>
        <taxon>Pseudomonadota</taxon>
        <taxon>Alphaproteobacteria</taxon>
        <taxon>Hyphomicrobiales</taxon>
        <taxon>Methylobacteriaceae</taxon>
        <taxon>Methylobacterium</taxon>
    </lineage>
</organism>